<gene>
    <name evidence="5" type="ORF">AB6A40_000766</name>
</gene>
<evidence type="ECO:0000256" key="1">
    <source>
        <dbReference type="ARBA" id="ARBA00022999"/>
    </source>
</evidence>
<dbReference type="PROSITE" id="PS50001">
    <property type="entry name" value="SH2"/>
    <property type="match status" value="1"/>
</dbReference>
<dbReference type="SMART" id="SM00252">
    <property type="entry name" value="SH2"/>
    <property type="match status" value="1"/>
</dbReference>
<keyword evidence="1 2" id="KW-0727">SH2 domain</keyword>
<reference evidence="5 6" key="1">
    <citation type="submission" date="2024-08" db="EMBL/GenBank/DDBJ databases">
        <title>Gnathostoma spinigerum genome.</title>
        <authorList>
            <person name="Gonzalez-Bertolin B."/>
            <person name="Monzon S."/>
            <person name="Zaballos A."/>
            <person name="Jimenez P."/>
            <person name="Dekumyoy P."/>
            <person name="Varona S."/>
            <person name="Cuesta I."/>
            <person name="Sumanam S."/>
            <person name="Adisakwattana P."/>
            <person name="Gasser R.B."/>
            <person name="Hernandez-Gonzalez A."/>
            <person name="Young N.D."/>
            <person name="Perteguer M.J."/>
        </authorList>
    </citation>
    <scope>NUCLEOTIDE SEQUENCE [LARGE SCALE GENOMIC DNA]</scope>
    <source>
        <strain evidence="5">AL3</strain>
        <tissue evidence="5">Liver</tissue>
    </source>
</reference>
<evidence type="ECO:0000256" key="3">
    <source>
        <dbReference type="SAM" id="MobiDB-lite"/>
    </source>
</evidence>
<name>A0ABD6EBJ9_9BILA</name>
<evidence type="ECO:0000313" key="5">
    <source>
        <dbReference type="EMBL" id="MFH4974057.1"/>
    </source>
</evidence>
<accession>A0ABD6EBJ9</accession>
<evidence type="ECO:0000259" key="4">
    <source>
        <dbReference type="PROSITE" id="PS50001"/>
    </source>
</evidence>
<comment type="caution">
    <text evidence="5">The sequence shown here is derived from an EMBL/GenBank/DDBJ whole genome shotgun (WGS) entry which is preliminary data.</text>
</comment>
<dbReference type="PANTHER" id="PTHR15127">
    <property type="entry name" value="HEAVYWEIGHT, ISOFORM A"/>
    <property type="match status" value="1"/>
</dbReference>
<organism evidence="5 6">
    <name type="scientific">Gnathostoma spinigerum</name>
    <dbReference type="NCBI Taxonomy" id="75299"/>
    <lineage>
        <taxon>Eukaryota</taxon>
        <taxon>Metazoa</taxon>
        <taxon>Ecdysozoa</taxon>
        <taxon>Nematoda</taxon>
        <taxon>Chromadorea</taxon>
        <taxon>Rhabditida</taxon>
        <taxon>Spirurina</taxon>
        <taxon>Gnathostomatomorpha</taxon>
        <taxon>Gnathostomatoidea</taxon>
        <taxon>Gnathostomatidae</taxon>
        <taxon>Gnathostoma</taxon>
    </lineage>
</organism>
<sequence>MIGTHMTDEAHYDTPWEFVHRNASSYVRNRRPRSESTDLCAGKRPENIYPRDSGGSPRIPVRSTSRGYLAEISQTPSTSVQHSCNFAENKAEIPRNAQENSNKKAKLLDRNRLKLHFRMNSGNVRHEQYREADIIHDNMDRTQAEAQLCKREVGCFLVRRRNDGNLALSIRASTGVLHIKLERKGDRWILGEGPSFGSVSTIISFYRSHELPIRGAQHILLKAPVTAVPLRI</sequence>
<feature type="compositionally biased region" description="Basic and acidic residues" evidence="3">
    <location>
        <begin position="32"/>
        <end position="46"/>
    </location>
</feature>
<dbReference type="PANTHER" id="PTHR15127:SF32">
    <property type="entry name" value="HEAVYWEIGHT, ISOFORM A"/>
    <property type="match status" value="1"/>
</dbReference>
<dbReference type="InterPro" id="IPR000980">
    <property type="entry name" value="SH2"/>
</dbReference>
<dbReference type="AlphaFoldDB" id="A0ABD6EBJ9"/>
<feature type="region of interest" description="Disordered" evidence="3">
    <location>
        <begin position="29"/>
        <end position="60"/>
    </location>
</feature>
<dbReference type="InterPro" id="IPR036860">
    <property type="entry name" value="SH2_dom_sf"/>
</dbReference>
<dbReference type="Gene3D" id="3.30.505.10">
    <property type="entry name" value="SH2 domain"/>
    <property type="match status" value="1"/>
</dbReference>
<dbReference type="EMBL" id="JBGFUD010000236">
    <property type="protein sequence ID" value="MFH4974057.1"/>
    <property type="molecule type" value="Genomic_DNA"/>
</dbReference>
<evidence type="ECO:0000313" key="6">
    <source>
        <dbReference type="Proteomes" id="UP001608902"/>
    </source>
</evidence>
<dbReference type="SUPFAM" id="SSF55550">
    <property type="entry name" value="SH2 domain"/>
    <property type="match status" value="1"/>
</dbReference>
<dbReference type="InterPro" id="IPR051846">
    <property type="entry name" value="SH2_domain_adapters"/>
</dbReference>
<keyword evidence="6" id="KW-1185">Reference proteome</keyword>
<dbReference type="Proteomes" id="UP001608902">
    <property type="component" value="Unassembled WGS sequence"/>
</dbReference>
<protein>
    <recommendedName>
        <fullName evidence="4">SH2 domain-containing protein</fullName>
    </recommendedName>
</protein>
<feature type="domain" description="SH2" evidence="4">
    <location>
        <begin position="134"/>
        <end position="225"/>
    </location>
</feature>
<evidence type="ECO:0000256" key="2">
    <source>
        <dbReference type="PROSITE-ProRule" id="PRU00191"/>
    </source>
</evidence>
<proteinExistence type="predicted"/>
<dbReference type="Pfam" id="PF00017">
    <property type="entry name" value="SH2"/>
    <property type="match status" value="1"/>
</dbReference>